<feature type="compositionally biased region" description="Basic residues" evidence="8">
    <location>
        <begin position="1574"/>
        <end position="1587"/>
    </location>
</feature>
<feature type="region of interest" description="Disordered" evidence="8">
    <location>
        <begin position="1389"/>
        <end position="1429"/>
    </location>
</feature>
<dbReference type="InterPro" id="IPR001736">
    <property type="entry name" value="PLipase_D/transphosphatidylase"/>
</dbReference>
<evidence type="ECO:0000256" key="4">
    <source>
        <dbReference type="ARBA" id="ARBA00022801"/>
    </source>
</evidence>
<dbReference type="Proteomes" id="UP000242525">
    <property type="component" value="Unassembled WGS sequence"/>
</dbReference>
<dbReference type="FunFam" id="3.30.870.10:FF:000011">
    <property type="entry name" value="Phospholipase"/>
    <property type="match status" value="1"/>
</dbReference>
<evidence type="ECO:0000259" key="10">
    <source>
        <dbReference type="PROSITE" id="PS50195"/>
    </source>
</evidence>
<feature type="compositionally biased region" description="Polar residues" evidence="8">
    <location>
        <begin position="1413"/>
        <end position="1429"/>
    </location>
</feature>
<keyword evidence="5 7" id="KW-0442">Lipid degradation</keyword>
<feature type="compositionally biased region" description="Polar residues" evidence="8">
    <location>
        <begin position="82"/>
        <end position="94"/>
    </location>
</feature>
<evidence type="ECO:0000256" key="1">
    <source>
        <dbReference type="ARBA" id="ARBA00000798"/>
    </source>
</evidence>
<dbReference type="PANTHER" id="PTHR18896">
    <property type="entry name" value="PHOSPHOLIPASE D"/>
    <property type="match status" value="1"/>
</dbReference>
<reference evidence="11" key="1">
    <citation type="submission" date="2014-03" db="EMBL/GenBank/DDBJ databases">
        <authorList>
            <person name="Casaregola S."/>
        </authorList>
    </citation>
    <scope>NUCLEOTIDE SEQUENCE [LARGE SCALE GENOMIC DNA]</scope>
    <source>
        <strain evidence="11">CLIB 918</strain>
    </source>
</reference>
<keyword evidence="12" id="KW-1185">Reference proteome</keyword>
<feature type="region of interest" description="Disordered" evidence="8">
    <location>
        <begin position="1502"/>
        <end position="1587"/>
    </location>
</feature>
<evidence type="ECO:0000313" key="11">
    <source>
        <dbReference type="EMBL" id="CDO52839.1"/>
    </source>
</evidence>
<dbReference type="OrthoDB" id="14911at2759"/>
<dbReference type="Gene3D" id="3.30.870.10">
    <property type="entry name" value="Endonuclease Chain A"/>
    <property type="match status" value="2"/>
</dbReference>
<dbReference type="SMART" id="SM00155">
    <property type="entry name" value="PLDc"/>
    <property type="match status" value="2"/>
</dbReference>
<dbReference type="SUPFAM" id="SSF56024">
    <property type="entry name" value="Phospholipase D/nuclease"/>
    <property type="match status" value="2"/>
</dbReference>
<dbReference type="InterPro" id="IPR001683">
    <property type="entry name" value="PX_dom"/>
</dbReference>
<dbReference type="InterPro" id="IPR016555">
    <property type="entry name" value="PLipase_D_euk"/>
</dbReference>
<dbReference type="GO" id="GO:0035091">
    <property type="term" value="F:phosphatidylinositol binding"/>
    <property type="evidence" value="ECO:0007669"/>
    <property type="project" value="InterPro"/>
</dbReference>
<evidence type="ECO:0000256" key="5">
    <source>
        <dbReference type="ARBA" id="ARBA00022963"/>
    </source>
</evidence>
<dbReference type="EC" id="3.1.4.4" evidence="7"/>
<feature type="compositionally biased region" description="Basic and acidic residues" evidence="8">
    <location>
        <begin position="1518"/>
        <end position="1529"/>
    </location>
</feature>
<feature type="region of interest" description="Disordered" evidence="8">
    <location>
        <begin position="1"/>
        <end position="157"/>
    </location>
</feature>
<feature type="domain" description="PX" evidence="10">
    <location>
        <begin position="341"/>
        <end position="550"/>
    </location>
</feature>
<evidence type="ECO:0000256" key="8">
    <source>
        <dbReference type="SAM" id="MobiDB-lite"/>
    </source>
</evidence>
<dbReference type="Pfam" id="PF00614">
    <property type="entry name" value="PLDc"/>
    <property type="match status" value="1"/>
</dbReference>
<feature type="domain" description="PLD phosphodiesterase" evidence="9">
    <location>
        <begin position="1117"/>
        <end position="1144"/>
    </location>
</feature>
<comment type="caution">
    <text evidence="11">The sequence shown here is derived from an EMBL/GenBank/DDBJ whole genome shotgun (WGS) entry which is preliminary data.</text>
</comment>
<proteinExistence type="inferred from homology"/>
<feature type="region of interest" description="Disordered" evidence="8">
    <location>
        <begin position="428"/>
        <end position="449"/>
    </location>
</feature>
<dbReference type="CDD" id="cd09141">
    <property type="entry name" value="PLDc_vPLD1_2_yPLD_like_2"/>
    <property type="match status" value="1"/>
</dbReference>
<evidence type="ECO:0000256" key="2">
    <source>
        <dbReference type="ARBA" id="ARBA00008664"/>
    </source>
</evidence>
<feature type="compositionally biased region" description="Low complexity" evidence="8">
    <location>
        <begin position="1389"/>
        <end position="1412"/>
    </location>
</feature>
<dbReference type="Pfam" id="PF13091">
    <property type="entry name" value="PLDc_2"/>
    <property type="match status" value="1"/>
</dbReference>
<evidence type="ECO:0000256" key="6">
    <source>
        <dbReference type="ARBA" id="ARBA00023098"/>
    </source>
</evidence>
<dbReference type="CDD" id="cd01254">
    <property type="entry name" value="PH_PLD"/>
    <property type="match status" value="1"/>
</dbReference>
<feature type="compositionally biased region" description="Basic and acidic residues" evidence="8">
    <location>
        <begin position="1267"/>
        <end position="1284"/>
    </location>
</feature>
<feature type="domain" description="PLD phosphodiesterase" evidence="9">
    <location>
        <begin position="807"/>
        <end position="834"/>
    </location>
</feature>
<dbReference type="PANTHER" id="PTHR18896:SF76">
    <property type="entry name" value="PHOSPHOLIPASE"/>
    <property type="match status" value="1"/>
</dbReference>
<dbReference type="PIRSF" id="PIRSF009376">
    <property type="entry name" value="Phospholipase_D_euk"/>
    <property type="match status" value="1"/>
</dbReference>
<name>A0A0J9X7R1_GEOCN</name>
<protein>
    <recommendedName>
        <fullName evidence="7">Phospholipase</fullName>
        <ecNumber evidence="7">3.1.4.4</ecNumber>
    </recommendedName>
</protein>
<gene>
    <name evidence="11" type="ORF">BN980_GECA04s00329g</name>
</gene>
<dbReference type="CDD" id="cd09138">
    <property type="entry name" value="PLDc_vPLD1_2_yPLD_like_1"/>
    <property type="match status" value="1"/>
</dbReference>
<dbReference type="GO" id="GO:0035556">
    <property type="term" value="P:intracellular signal transduction"/>
    <property type="evidence" value="ECO:0007669"/>
    <property type="project" value="InterPro"/>
</dbReference>
<evidence type="ECO:0000256" key="7">
    <source>
        <dbReference type="PIRNR" id="PIRNR009376"/>
    </source>
</evidence>
<feature type="compositionally biased region" description="Acidic residues" evidence="8">
    <location>
        <begin position="48"/>
        <end position="60"/>
    </location>
</feature>
<comment type="catalytic activity">
    <reaction evidence="1 7">
        <text>a 1,2-diacyl-sn-glycero-3-phosphocholine + H2O = a 1,2-diacyl-sn-glycero-3-phosphate + choline + H(+)</text>
        <dbReference type="Rhea" id="RHEA:14445"/>
        <dbReference type="ChEBI" id="CHEBI:15354"/>
        <dbReference type="ChEBI" id="CHEBI:15377"/>
        <dbReference type="ChEBI" id="CHEBI:15378"/>
        <dbReference type="ChEBI" id="CHEBI:57643"/>
        <dbReference type="ChEBI" id="CHEBI:58608"/>
        <dbReference type="EC" id="3.1.4.4"/>
    </reaction>
</comment>
<comment type="similarity">
    <text evidence="2 7">Belongs to the phospholipase D family.</text>
</comment>
<feature type="compositionally biased region" description="Low complexity" evidence="8">
    <location>
        <begin position="95"/>
        <end position="106"/>
    </location>
</feature>
<dbReference type="GO" id="GO:0006654">
    <property type="term" value="P:phosphatidic acid biosynthetic process"/>
    <property type="evidence" value="ECO:0007669"/>
    <property type="project" value="InterPro"/>
</dbReference>
<dbReference type="EMBL" id="CCBN010000004">
    <property type="protein sequence ID" value="CDO52839.1"/>
    <property type="molecule type" value="Genomic_DNA"/>
</dbReference>
<evidence type="ECO:0000313" key="12">
    <source>
        <dbReference type="Proteomes" id="UP000242525"/>
    </source>
</evidence>
<accession>A0A0J9X7R1</accession>
<dbReference type="PROSITE" id="PS50195">
    <property type="entry name" value="PX"/>
    <property type="match status" value="1"/>
</dbReference>
<feature type="compositionally biased region" description="Low complexity" evidence="8">
    <location>
        <begin position="18"/>
        <end position="36"/>
    </location>
</feature>
<dbReference type="GO" id="GO:0004630">
    <property type="term" value="F:phospholipase D activity"/>
    <property type="evidence" value="ECO:0007669"/>
    <property type="project" value="UniProtKB-UniRule"/>
</dbReference>
<dbReference type="InterPro" id="IPR015679">
    <property type="entry name" value="PLipase_D_fam"/>
</dbReference>
<dbReference type="GO" id="GO:0009395">
    <property type="term" value="P:phospholipid catabolic process"/>
    <property type="evidence" value="ECO:0007669"/>
    <property type="project" value="TreeGrafter"/>
</dbReference>
<organism evidence="11 12">
    <name type="scientific">Geotrichum candidum</name>
    <name type="common">Oospora lactis</name>
    <name type="synonym">Dipodascus geotrichum</name>
    <dbReference type="NCBI Taxonomy" id="1173061"/>
    <lineage>
        <taxon>Eukaryota</taxon>
        <taxon>Fungi</taxon>
        <taxon>Dikarya</taxon>
        <taxon>Ascomycota</taxon>
        <taxon>Saccharomycotina</taxon>
        <taxon>Dipodascomycetes</taxon>
        <taxon>Dipodascales</taxon>
        <taxon>Dipodascaceae</taxon>
        <taxon>Geotrichum</taxon>
    </lineage>
</organism>
<keyword evidence="3" id="KW-0677">Repeat</keyword>
<dbReference type="PROSITE" id="PS50035">
    <property type="entry name" value="PLD"/>
    <property type="match status" value="2"/>
</dbReference>
<evidence type="ECO:0000256" key="3">
    <source>
        <dbReference type="ARBA" id="ARBA00022737"/>
    </source>
</evidence>
<dbReference type="STRING" id="1173061.A0A0J9X7R1"/>
<sequence>MVEIESDSLPAGQPTSIATPVRPSTPSSSSAEQTAPNNGIPTPLDTALPDDEGDGDDELDASERKMKKRTNFRSDLRKKTNKFTASPLFNTTMFKSSKSGAGSNGATTPTGSEGEHVGDFSAINDGNDAEDLMIPRPPGLKKMRSTSDAGITTRSKAERQDFFQALGRLRNSNKKVRHTRSKSDTPIDKSKIADVANGTNGVHGVLNLSDTDAHPRDLDEINPVQFVHSDTEITNISQDRQPYKKKSMLKNFTLGGDSPNFGHARRHTLFDHSPTIDWKDLRNTLKLNILRKKEKEENPNDTSYLKSAELISELSAGAPAAVIMATMFQRDDRGAQRIPILLEQLKLNLVDISPNLSDKNRLYLVEFEYGSGPARLRWSVRKEFKDFWTFHSKFKVVTFQGNLIGSKLNLPKFPQRHAIFHQAEKNYRRSKKEPSVSNQGGVLSPSHSIHPVTSVVSGHATRSPSILSMSSDSLSEISGHNNYFNKGTKFTRTVGTFWDTSNVNETVEKDYIELLRLALEKYLLELFKTLRFKADANRLFQFLEVSNMTIRLAPESSFHGKEGYLILRSSAAVLGWRVSHWRPNDITQMVVRHTSKWYMVRESYMICVKNISETNILEVFLVDSGFKVTHSDSNDDSPGSSQVHITFQVENLERKMKLVTNSRRQLGQWMDSIKSMKDNTIWSKNHRFNSFAPIRTNVQAQWFVDARDYFWAVSAAIDMAKDVIYIHDWWLSPELYLRRPPEGNQKWRIDRLLKRKAEEGVKIFVIVYRNVGNIIPIDSLYTKHSMLDLHPNVYFMRSPNQLIQNTYFWAHHEKLCLIDHTVAFVGGLDLCFGRWDTPDHVLVDDSPVPFHAATANSNSIYDKNQTFQMWPGKDYSNPRQQDFSQLDHPYDDMYDRQEVPRMPWHDVHMMVTGQSARDASRHFVQRWNYLLRQKRPSRLTPMLIPPSDLTDDQLKQANLQGTCEVQFLRSSCSWSLGLTEPELSIQNAYLKAIEKSEHFVYIENQFFITSTTFENTKIENRIGDALVDRIVRAHKSQQKWKAIIVIPLMPGFESEVDEKEGLSVRVIMQCQYLSINHGPNSIFGRLYKQGIAPDDYIQFFSLRQWGKIGPNKKLVTEQLYIHSKAMVVDDRIAIIGSANINERSMRGTRDSEVAAIVRDTVQLESTMAGKPFSVGKFAHTLRLRLMREHLGVDVDHVELVERLVDRELNKRAQASESKASQDFLREMGRIMPENYDPDETPIGEPVELHSFNHFVGEDNMGFREKKPYSTDSRVQDNTKHRDDVEGLGFDGMRNAEAAEQMGYQSSAPIDVAPGVESLAEAYLCELLDMQPISESLKDLVNIKRKLYFMLQAQEHGYDGRNMKFFPAQCTADDKIFEFQASNGSSDIDSFSSGASEGMMGNGNGVNNNGTGNSSAGLASPGGTSTNSETTFFPIDPYSFNDPLSDEFYYNTWERIADQNTLYFREVFHCQPDDEVTTWRHYIEYKALYDKFATIQGLQPRTEGLNVDMPENSGDQEVDDARQELEERASNGDSQVVADAEEEDHDVHSGTGNVEGESVPESPGSVGEEPQPAQQKRHYKAAKRRRVNQRSVRRNNIIRNDNVYDPETAEHVLQGVRGSLVFFPTDWLGHEIETGNWQHSIDHLPPLEIYD</sequence>
<feature type="compositionally biased region" description="Polar residues" evidence="8">
    <location>
        <begin position="435"/>
        <end position="447"/>
    </location>
</feature>
<keyword evidence="6" id="KW-0443">Lipid metabolism</keyword>
<feature type="region of interest" description="Disordered" evidence="8">
    <location>
        <begin position="1267"/>
        <end position="1288"/>
    </location>
</feature>
<keyword evidence="4 7" id="KW-0378">Hydrolase</keyword>
<evidence type="ECO:0000259" key="9">
    <source>
        <dbReference type="PROSITE" id="PS50035"/>
    </source>
</evidence>
<dbReference type="InterPro" id="IPR025202">
    <property type="entry name" value="PLD-like_dom"/>
</dbReference>